<keyword evidence="1" id="KW-0460">Magnesium</keyword>
<evidence type="ECO:0000313" key="3">
    <source>
        <dbReference type="EMBL" id="SEC30384.1"/>
    </source>
</evidence>
<accession>A0A1H4RF49</accession>
<keyword evidence="4" id="KW-1185">Reference proteome</keyword>
<evidence type="ECO:0000256" key="1">
    <source>
        <dbReference type="ARBA" id="ARBA00022842"/>
    </source>
</evidence>
<dbReference type="Proteomes" id="UP000242849">
    <property type="component" value="Unassembled WGS sequence"/>
</dbReference>
<keyword evidence="3" id="KW-0548">Nucleotidyltransferase</keyword>
<evidence type="ECO:0000313" key="4">
    <source>
        <dbReference type="Proteomes" id="UP000242849"/>
    </source>
</evidence>
<dbReference type="CDD" id="cd04182">
    <property type="entry name" value="GT_2_like_f"/>
    <property type="match status" value="1"/>
</dbReference>
<dbReference type="EMBL" id="FNSC01000001">
    <property type="protein sequence ID" value="SEC30384.1"/>
    <property type="molecule type" value="Genomic_DNA"/>
</dbReference>
<organism evidence="3 4">
    <name type="scientific">Pseudomonas anguilliseptica</name>
    <dbReference type="NCBI Taxonomy" id="53406"/>
    <lineage>
        <taxon>Bacteria</taxon>
        <taxon>Pseudomonadati</taxon>
        <taxon>Pseudomonadota</taxon>
        <taxon>Gammaproteobacteria</taxon>
        <taxon>Pseudomonadales</taxon>
        <taxon>Pseudomonadaceae</taxon>
        <taxon>Pseudomonas</taxon>
    </lineage>
</organism>
<name>A0A1H4RF49_PSEAG</name>
<dbReference type="SUPFAM" id="SSF53448">
    <property type="entry name" value="Nucleotide-diphospho-sugar transferases"/>
    <property type="match status" value="1"/>
</dbReference>
<gene>
    <name evidence="3" type="ORF">SAMN05421553_0643</name>
</gene>
<protein>
    <submittedName>
        <fullName evidence="3">Molybdenum cofactor cytidylyltransferase</fullName>
    </submittedName>
</protein>
<dbReference type="PANTHER" id="PTHR43777:SF1">
    <property type="entry name" value="MOLYBDENUM COFACTOR CYTIDYLYLTRANSFERASE"/>
    <property type="match status" value="1"/>
</dbReference>
<evidence type="ECO:0000259" key="2">
    <source>
        <dbReference type="Pfam" id="PF12804"/>
    </source>
</evidence>
<dbReference type="STRING" id="53406.SAMN05421553_0643"/>
<dbReference type="Gene3D" id="3.90.550.10">
    <property type="entry name" value="Spore Coat Polysaccharide Biosynthesis Protein SpsA, Chain A"/>
    <property type="match status" value="1"/>
</dbReference>
<dbReference type="Pfam" id="PF12804">
    <property type="entry name" value="NTP_transf_3"/>
    <property type="match status" value="1"/>
</dbReference>
<sequence>MFKVPAFMLAAGRGQRFGSDKRLARLPDGRGLLAASAERALQVFAEVHVLLRDEDDAQALGLPAACRVIRCGEADQGMGHSLATGVGALLGHEAEAVAVLLGDMPWVSADSLQLLCSQAAAERIVYPLHDGQRGHPVLFGRSFWPQLQTLRGAQGA</sequence>
<dbReference type="PANTHER" id="PTHR43777">
    <property type="entry name" value="MOLYBDENUM COFACTOR CYTIDYLYLTRANSFERASE"/>
    <property type="match status" value="1"/>
</dbReference>
<dbReference type="InterPro" id="IPR025877">
    <property type="entry name" value="MobA-like_NTP_Trfase"/>
</dbReference>
<proteinExistence type="predicted"/>
<dbReference type="GO" id="GO:0016779">
    <property type="term" value="F:nucleotidyltransferase activity"/>
    <property type="evidence" value="ECO:0007669"/>
    <property type="project" value="UniProtKB-KW"/>
</dbReference>
<keyword evidence="3" id="KW-0808">Transferase</keyword>
<dbReference type="InterPro" id="IPR029044">
    <property type="entry name" value="Nucleotide-diphossugar_trans"/>
</dbReference>
<feature type="domain" description="MobA-like NTP transferase" evidence="2">
    <location>
        <begin position="7"/>
        <end position="156"/>
    </location>
</feature>
<reference evidence="4" key="1">
    <citation type="submission" date="2016-10" db="EMBL/GenBank/DDBJ databases">
        <authorList>
            <person name="Varghese N."/>
            <person name="Submissions S."/>
        </authorList>
    </citation>
    <scope>NUCLEOTIDE SEQUENCE [LARGE SCALE GENOMIC DNA]</scope>
    <source>
        <strain evidence="4">DSM 12111</strain>
    </source>
</reference>
<dbReference type="AlphaFoldDB" id="A0A1H4RF49"/>